<reference evidence="7" key="1">
    <citation type="submission" date="2020-11" db="EMBL/GenBank/DDBJ databases">
        <authorList>
            <person name="Whiteford S."/>
        </authorList>
    </citation>
    <scope>NUCLEOTIDE SEQUENCE</scope>
</reference>
<dbReference type="InterPro" id="IPR036259">
    <property type="entry name" value="MFS_trans_sf"/>
</dbReference>
<evidence type="ECO:0000259" key="6">
    <source>
        <dbReference type="PROSITE" id="PS50850"/>
    </source>
</evidence>
<dbReference type="Proteomes" id="UP000653454">
    <property type="component" value="Unassembled WGS sequence"/>
</dbReference>
<evidence type="ECO:0000313" key="7">
    <source>
        <dbReference type="EMBL" id="CAG9134064.1"/>
    </source>
</evidence>
<evidence type="ECO:0000256" key="4">
    <source>
        <dbReference type="ARBA" id="ARBA00023136"/>
    </source>
</evidence>
<evidence type="ECO:0000256" key="3">
    <source>
        <dbReference type="ARBA" id="ARBA00022989"/>
    </source>
</evidence>
<dbReference type="EMBL" id="CAJHNJ030000072">
    <property type="protein sequence ID" value="CAG9134064.1"/>
    <property type="molecule type" value="Genomic_DNA"/>
</dbReference>
<dbReference type="PANTHER" id="PTHR24064">
    <property type="entry name" value="SOLUTE CARRIER FAMILY 22 MEMBER"/>
    <property type="match status" value="1"/>
</dbReference>
<dbReference type="InterPro" id="IPR005829">
    <property type="entry name" value="Sugar_transporter_CS"/>
</dbReference>
<evidence type="ECO:0000256" key="1">
    <source>
        <dbReference type="ARBA" id="ARBA00004141"/>
    </source>
</evidence>
<evidence type="ECO:0000256" key="5">
    <source>
        <dbReference type="SAM" id="Phobius"/>
    </source>
</evidence>
<keyword evidence="3 5" id="KW-1133">Transmembrane helix</keyword>
<feature type="transmembrane region" description="Helical" evidence="5">
    <location>
        <begin position="186"/>
        <end position="209"/>
    </location>
</feature>
<feature type="transmembrane region" description="Helical" evidence="5">
    <location>
        <begin position="362"/>
        <end position="379"/>
    </location>
</feature>
<feature type="transmembrane region" description="Helical" evidence="5">
    <location>
        <begin position="419"/>
        <end position="439"/>
    </location>
</feature>
<feature type="transmembrane region" description="Helical" evidence="5">
    <location>
        <begin position="385"/>
        <end position="407"/>
    </location>
</feature>
<feature type="transmembrane region" description="Helical" evidence="5">
    <location>
        <begin position="445"/>
        <end position="465"/>
    </location>
</feature>
<feature type="transmembrane region" description="Helical" evidence="5">
    <location>
        <begin position="130"/>
        <end position="153"/>
    </location>
</feature>
<evidence type="ECO:0000256" key="2">
    <source>
        <dbReference type="ARBA" id="ARBA00022692"/>
    </source>
</evidence>
<organism evidence="7 8">
    <name type="scientific">Plutella xylostella</name>
    <name type="common">Diamondback moth</name>
    <name type="synonym">Plutella maculipennis</name>
    <dbReference type="NCBI Taxonomy" id="51655"/>
    <lineage>
        <taxon>Eukaryota</taxon>
        <taxon>Metazoa</taxon>
        <taxon>Ecdysozoa</taxon>
        <taxon>Arthropoda</taxon>
        <taxon>Hexapoda</taxon>
        <taxon>Insecta</taxon>
        <taxon>Pterygota</taxon>
        <taxon>Neoptera</taxon>
        <taxon>Endopterygota</taxon>
        <taxon>Lepidoptera</taxon>
        <taxon>Glossata</taxon>
        <taxon>Ditrysia</taxon>
        <taxon>Yponomeutoidea</taxon>
        <taxon>Plutellidae</taxon>
        <taxon>Plutella</taxon>
    </lineage>
</organism>
<sequence length="495" mass="54992">MDVIGTVNKDLNISLDPVEQAIGRFGRYQFWLLFIVSLSRLPTEFQLNNVVFLIPGVDYRCLDNNLTNVCPCSNPQYDTRDISSSVTTTWNLICDRQPLASLAISALQLGMLVGSVVFGHVSDRYGRKNAIVITLTLEAVAVASSAAVPYFWLYLVLRLLTGVFVGGTLVCTYVYLVELSGKSFRLYLMGLQEVSFVLGYMVVPIVAYYVRDWRYLQLVTSLPWVSAVVLHWLLPESPRWLITVGRRQEAIDVLMHIASKNDMQTININEIINQAERQSYEESSNQRGSYADLFKTPQIRKYTILTGLIWLCIAHVYFGVNQYIGRLHGNLHINVMLSAASLGPGLILCTFGAYFFSRRAGVIISICASAVSLLLFLVLHSKRALTLAFAIIGEVGAFTAIMQMYMFSSELFPTVIRNSALGFASMLARCGAIISPFVVNVGVEWISVLVFSCMGFLAAGLCCFLPDTKDLVLANSIQEVEGCGNGMKVDDDQRY</sequence>
<accession>A0A8S4G2F4</accession>
<dbReference type="InterPro" id="IPR005828">
    <property type="entry name" value="MFS_sugar_transport-like"/>
</dbReference>
<dbReference type="Gene3D" id="1.20.1250.20">
    <property type="entry name" value="MFS general substrate transporter like domains"/>
    <property type="match status" value="1"/>
</dbReference>
<dbReference type="Pfam" id="PF00083">
    <property type="entry name" value="Sugar_tr"/>
    <property type="match status" value="1"/>
</dbReference>
<dbReference type="SUPFAM" id="SSF103473">
    <property type="entry name" value="MFS general substrate transporter"/>
    <property type="match status" value="1"/>
</dbReference>
<dbReference type="GO" id="GO:0016020">
    <property type="term" value="C:membrane"/>
    <property type="evidence" value="ECO:0007669"/>
    <property type="project" value="UniProtKB-SubCell"/>
</dbReference>
<name>A0A8S4G2F4_PLUXY</name>
<dbReference type="PROSITE" id="PS00217">
    <property type="entry name" value="SUGAR_TRANSPORT_2"/>
    <property type="match status" value="1"/>
</dbReference>
<feature type="transmembrane region" description="Helical" evidence="5">
    <location>
        <begin position="99"/>
        <end position="118"/>
    </location>
</feature>
<dbReference type="AlphaFoldDB" id="A0A8S4G2F4"/>
<keyword evidence="4 5" id="KW-0472">Membrane</keyword>
<comment type="subcellular location">
    <subcellularLocation>
        <location evidence="1">Membrane</location>
        <topology evidence="1">Multi-pass membrane protein</topology>
    </subcellularLocation>
</comment>
<evidence type="ECO:0000313" key="8">
    <source>
        <dbReference type="Proteomes" id="UP000653454"/>
    </source>
</evidence>
<feature type="transmembrane region" description="Helical" evidence="5">
    <location>
        <begin position="302"/>
        <end position="320"/>
    </location>
</feature>
<comment type="caution">
    <text evidence="7">The sequence shown here is derived from an EMBL/GenBank/DDBJ whole genome shotgun (WGS) entry which is preliminary data.</text>
</comment>
<feature type="transmembrane region" description="Helical" evidence="5">
    <location>
        <begin position="332"/>
        <end position="355"/>
    </location>
</feature>
<gene>
    <name evidence="7" type="ORF">PLXY2_LOCUS12337</name>
</gene>
<feature type="transmembrane region" description="Helical" evidence="5">
    <location>
        <begin position="159"/>
        <end position="177"/>
    </location>
</feature>
<dbReference type="PROSITE" id="PS50850">
    <property type="entry name" value="MFS"/>
    <property type="match status" value="1"/>
</dbReference>
<protein>
    <submittedName>
        <fullName evidence="7">(diamondback moth) hypothetical protein</fullName>
    </submittedName>
</protein>
<feature type="domain" description="Major facilitator superfamily (MFS) profile" evidence="6">
    <location>
        <begin position="32"/>
        <end position="470"/>
    </location>
</feature>
<dbReference type="GO" id="GO:0022857">
    <property type="term" value="F:transmembrane transporter activity"/>
    <property type="evidence" value="ECO:0007669"/>
    <property type="project" value="InterPro"/>
</dbReference>
<dbReference type="InterPro" id="IPR020846">
    <property type="entry name" value="MFS_dom"/>
</dbReference>
<keyword evidence="2 5" id="KW-0812">Transmembrane</keyword>
<keyword evidence="8" id="KW-1185">Reference proteome</keyword>
<proteinExistence type="predicted"/>